<dbReference type="Proteomes" id="UP001213979">
    <property type="component" value="Unassembled WGS sequence"/>
</dbReference>
<dbReference type="EMBL" id="JAQOTG010000004">
    <property type="protein sequence ID" value="MDE8563530.1"/>
    <property type="molecule type" value="Genomic_DNA"/>
</dbReference>
<dbReference type="Gene3D" id="3.30.460.10">
    <property type="entry name" value="Beta Polymerase, domain 2"/>
    <property type="match status" value="1"/>
</dbReference>
<keyword evidence="2" id="KW-1185">Reference proteome</keyword>
<evidence type="ECO:0000313" key="2">
    <source>
        <dbReference type="Proteomes" id="UP001213979"/>
    </source>
</evidence>
<gene>
    <name evidence="1" type="ORF">PNH38_06455</name>
</gene>
<dbReference type="Pfam" id="PF04229">
    <property type="entry name" value="GrpB"/>
    <property type="match status" value="1"/>
</dbReference>
<organism evidence="1 2">
    <name type="scientific">Anoxybacteroides rupiense</name>
    <dbReference type="NCBI Taxonomy" id="311460"/>
    <lineage>
        <taxon>Bacteria</taxon>
        <taxon>Bacillati</taxon>
        <taxon>Bacillota</taxon>
        <taxon>Bacilli</taxon>
        <taxon>Bacillales</taxon>
        <taxon>Anoxybacillaceae</taxon>
        <taxon>Anoxybacteroides</taxon>
    </lineage>
</organism>
<dbReference type="RefSeq" id="WP_275191829.1">
    <property type="nucleotide sequence ID" value="NZ_JAQOTG010000004.1"/>
</dbReference>
<evidence type="ECO:0000313" key="1">
    <source>
        <dbReference type="EMBL" id="MDE8563530.1"/>
    </source>
</evidence>
<proteinExistence type="predicted"/>
<comment type="caution">
    <text evidence="1">The sequence shown here is derived from an EMBL/GenBank/DDBJ whole genome shotgun (WGS) entry which is preliminary data.</text>
</comment>
<reference evidence="1 2" key="1">
    <citation type="submission" date="2023-01" db="EMBL/GenBank/DDBJ databases">
        <title>Genome-based reclassification of Anoxybacillus geothermalis as a later heterotypic synonym of Anoxybacillus rupiensis.</title>
        <authorList>
            <person name="Inan Bektas K."/>
            <person name="Canakci S."/>
            <person name="Belduz A.A."/>
            <person name="Guler H.H."/>
        </authorList>
    </citation>
    <scope>NUCLEOTIDE SEQUENCE [LARGE SCALE GENOMIC DNA]</scope>
    <source>
        <strain evidence="1 2">DSM 17127</strain>
    </source>
</reference>
<dbReference type="PANTHER" id="PTHR34822">
    <property type="entry name" value="GRPB DOMAIN PROTEIN (AFU_ORTHOLOGUE AFUA_1G01530)"/>
    <property type="match status" value="1"/>
</dbReference>
<name>A0ABT5W4Q1_9BACL</name>
<dbReference type="InterPro" id="IPR043519">
    <property type="entry name" value="NT_sf"/>
</dbReference>
<dbReference type="PANTHER" id="PTHR34822:SF1">
    <property type="entry name" value="GRPB FAMILY PROTEIN"/>
    <property type="match status" value="1"/>
</dbReference>
<accession>A0ABT5W4Q1</accession>
<dbReference type="InterPro" id="IPR007344">
    <property type="entry name" value="GrpB/CoaE"/>
</dbReference>
<protein>
    <submittedName>
        <fullName evidence="1">GrpB family protein</fullName>
    </submittedName>
</protein>
<dbReference type="SUPFAM" id="SSF81301">
    <property type="entry name" value="Nucleotidyltransferase"/>
    <property type="match status" value="1"/>
</dbReference>
<sequence>MARKVEVVPFSEQWAEQFRCEADKMKDVFQNGCVEIYHIGSTSVPGMRAKPIIDIMVEVHNLDEVDRFNKQMAELGYEALGEHGIAKRRFFRKGGEERTHHVHVFQKGSEHIERHLAFKEYMVAHFDQAKEYSKLKQMLAQQFPLDIGSYTEGKDPFIKKEEQEALTWYRKRRKGESSAAETD</sequence>